<evidence type="ECO:0000313" key="7">
    <source>
        <dbReference type="Proteomes" id="UP000281170"/>
    </source>
</evidence>
<feature type="coiled-coil region" evidence="1">
    <location>
        <begin position="69"/>
        <end position="100"/>
    </location>
</feature>
<dbReference type="Pfam" id="PF18641">
    <property type="entry name" value="LidA_Long_CC"/>
    <property type="match status" value="1"/>
</dbReference>
<feature type="compositionally biased region" description="Polar residues" evidence="2">
    <location>
        <begin position="511"/>
        <end position="526"/>
    </location>
</feature>
<dbReference type="Proteomes" id="UP000281170">
    <property type="component" value="Plasmid 24"/>
</dbReference>
<keyword evidence="1" id="KW-0175">Coiled coil</keyword>
<dbReference type="EMBL" id="LR134433">
    <property type="protein sequence ID" value="VEH85998.1"/>
    <property type="molecule type" value="Genomic_DNA"/>
</dbReference>
<feature type="region of interest" description="Disordered" evidence="2">
    <location>
        <begin position="626"/>
        <end position="648"/>
    </location>
</feature>
<dbReference type="Proteomes" id="UP000054859">
    <property type="component" value="Unassembled WGS sequence"/>
</dbReference>
<sequence>MPAPLSPTPEDKDKLKVDPPALSADQGLQTGEQVQQFVNSQEGQAVVADIQEKIEEEQIHEEQTAAFYVEQQRQEEAALAQAIREEEEKKEEQAAAIQAEAVAQIADRRADDLANKPPEAVQPPEPTAKDNLDAINEELKETEAKKEAVTKRYDKLDKALDETDKLENDTAAIQAKIDKLTSPEALEADQKAIDDLIAEGKDEEAIARGRENQEKYAQVGALNDMLSVAKGEKKMYGQDGQPVTSFKDAAFIVPKDQNLSKEGDKYFLTNAGGEKKELQGAQLAEMSSVRQLVSSNRNAEINDIASRISNLNERKKEAEATLAMGQPKAGTNPKPQSQPKQAPQPQVKKKEATEDKDQPFANKLLQMMIELQSFVFKKIRDSIKSDKKEVKEVQEQKEQSKAATKPQPKSPKPQAKKKEEAEDKDQPFSNQLLQMMIDLQLYVLKKLIDLFKNDKKEQKEQTEQRVKEEALAQKKEGEPLQPIASAAVTASQDQQATVTVGQTLPHVAPSDDNTAAVTAPVSQDADTASRAMSPPADGKDQSPPLDQTLDNTQPGDGQVAPVALAALDNTPTPTPTPANTVADNITVALPSTPEQSPMPMSSPPSTVGDLSTRMMLDTADYDNHLQAVNNDSVTPTEPQQKEISGLAR</sequence>
<dbReference type="OrthoDB" id="5653092at2"/>
<feature type="region of interest" description="Disordered" evidence="2">
    <location>
        <begin position="1"/>
        <end position="29"/>
    </location>
</feature>
<dbReference type="RefSeq" id="WP_058462451.1">
    <property type="nucleotide sequence ID" value="NZ_CAAAHS010000016.1"/>
</dbReference>
<feature type="compositionally biased region" description="Low complexity" evidence="2">
    <location>
        <begin position="590"/>
        <end position="606"/>
    </location>
</feature>
<proteinExistence type="predicted"/>
<dbReference type="EMBL" id="LNKA01000004">
    <property type="protein sequence ID" value="KTC65289.1"/>
    <property type="molecule type" value="Genomic_DNA"/>
</dbReference>
<evidence type="ECO:0000313" key="5">
    <source>
        <dbReference type="EMBL" id="VEH85998.1"/>
    </source>
</evidence>
<feature type="compositionally biased region" description="Polar residues" evidence="2">
    <location>
        <begin position="626"/>
        <end position="642"/>
    </location>
</feature>
<reference evidence="5 7" key="2">
    <citation type="submission" date="2018-12" db="EMBL/GenBank/DDBJ databases">
        <authorList>
            <consortium name="Pathogen Informatics"/>
        </authorList>
    </citation>
    <scope>NUCLEOTIDE SEQUENCE [LARGE SCALE GENOMIC DNA]</scope>
    <source>
        <strain evidence="5 7">NCTC12735</strain>
        <plasmid evidence="7">24</plasmid>
    </source>
</reference>
<dbReference type="PATRIC" id="fig|45056.6.peg.1411"/>
<keyword evidence="6" id="KW-1185">Reference proteome</keyword>
<feature type="region of interest" description="Disordered" evidence="2">
    <location>
        <begin position="455"/>
        <end position="489"/>
    </location>
</feature>
<dbReference type="KEGG" id="ladl:NCTC12735_01643"/>
<evidence type="ECO:0000313" key="6">
    <source>
        <dbReference type="Proteomes" id="UP000054859"/>
    </source>
</evidence>
<feature type="compositionally biased region" description="Low complexity" evidence="2">
    <location>
        <begin position="563"/>
        <end position="583"/>
    </location>
</feature>
<feature type="region of interest" description="Disordered" evidence="2">
    <location>
        <begin position="504"/>
        <end position="610"/>
    </location>
</feature>
<gene>
    <name evidence="4" type="primary">lidA</name>
    <name evidence="4" type="ORF">Lade_1366</name>
    <name evidence="5" type="ORF">NCTC12735_01643</name>
</gene>
<organism evidence="4 6">
    <name type="scientific">Legionella adelaidensis</name>
    <dbReference type="NCBI Taxonomy" id="45056"/>
    <lineage>
        <taxon>Bacteria</taxon>
        <taxon>Pseudomonadati</taxon>
        <taxon>Pseudomonadota</taxon>
        <taxon>Gammaproteobacteria</taxon>
        <taxon>Legionellales</taxon>
        <taxon>Legionellaceae</taxon>
        <taxon>Legionella</taxon>
    </lineage>
</organism>
<protein>
    <submittedName>
        <fullName evidence="4">Dot/Icm system substrate protein LidA</fullName>
    </submittedName>
</protein>
<keyword evidence="5" id="KW-0614">Plasmid</keyword>
<evidence type="ECO:0000256" key="2">
    <source>
        <dbReference type="SAM" id="MobiDB-lite"/>
    </source>
</evidence>
<dbReference type="AlphaFoldDB" id="A0A0W0R2P9"/>
<feature type="region of interest" description="Disordered" evidence="2">
    <location>
        <begin position="315"/>
        <end position="361"/>
    </location>
</feature>
<feature type="compositionally biased region" description="Basic and acidic residues" evidence="2">
    <location>
        <begin position="348"/>
        <end position="358"/>
    </location>
</feature>
<feature type="region of interest" description="Disordered" evidence="2">
    <location>
        <begin position="385"/>
        <end position="429"/>
    </location>
</feature>
<evidence type="ECO:0000256" key="1">
    <source>
        <dbReference type="SAM" id="Coils"/>
    </source>
</evidence>
<feature type="compositionally biased region" description="Basic and acidic residues" evidence="2">
    <location>
        <begin position="455"/>
        <end position="478"/>
    </location>
</feature>
<feature type="compositionally biased region" description="Polar residues" evidence="2">
    <location>
        <begin position="544"/>
        <end position="555"/>
    </location>
</feature>
<reference evidence="4 6" key="1">
    <citation type="submission" date="2015-11" db="EMBL/GenBank/DDBJ databases">
        <title>Identification of large and diverse effector repertoires of 38 Legionella species.</title>
        <authorList>
            <person name="Burstein D."/>
            <person name="Amaro F."/>
            <person name="Zusman T."/>
            <person name="Lifshitz Z."/>
            <person name="Cohen O."/>
            <person name="Gilbert J.A."/>
            <person name="Pupko T."/>
            <person name="Shuman H.A."/>
            <person name="Segal G."/>
        </authorList>
    </citation>
    <scope>NUCLEOTIDE SEQUENCE [LARGE SCALE GENOMIC DNA]</scope>
    <source>
        <strain evidence="4 6">1762-AUS-E</strain>
    </source>
</reference>
<name>A0A0W0R2P9_9GAMM</name>
<evidence type="ECO:0000313" key="4">
    <source>
        <dbReference type="EMBL" id="KTC65289.1"/>
    </source>
</evidence>
<dbReference type="Gene3D" id="6.10.140.2010">
    <property type="match status" value="1"/>
</dbReference>
<geneLocation type="plasmid" evidence="5 7">
    <name>24</name>
</geneLocation>
<feature type="domain" description="LidA long coiled-coil" evidence="3">
    <location>
        <begin position="169"/>
        <end position="320"/>
    </location>
</feature>
<feature type="compositionally biased region" description="Basic and acidic residues" evidence="2">
    <location>
        <begin position="385"/>
        <end position="400"/>
    </location>
</feature>
<dbReference type="InterPro" id="IPR041463">
    <property type="entry name" value="LidA_long_CC"/>
</dbReference>
<evidence type="ECO:0000259" key="3">
    <source>
        <dbReference type="Pfam" id="PF18641"/>
    </source>
</evidence>
<feature type="compositionally biased region" description="Basic and acidic residues" evidence="2">
    <location>
        <begin position="416"/>
        <end position="426"/>
    </location>
</feature>
<feature type="region of interest" description="Disordered" evidence="2">
    <location>
        <begin position="111"/>
        <end position="130"/>
    </location>
</feature>
<accession>A0A0W0R2P9</accession>
<feature type="compositionally biased region" description="Low complexity" evidence="2">
    <location>
        <begin position="333"/>
        <end position="346"/>
    </location>
</feature>